<accession>A0ABU7F810</accession>
<gene>
    <name evidence="2" type="ORF">CHARACLAT_023761</name>
</gene>
<feature type="region of interest" description="Disordered" evidence="1">
    <location>
        <begin position="28"/>
        <end position="60"/>
    </location>
</feature>
<dbReference type="Proteomes" id="UP001352852">
    <property type="component" value="Unassembled WGS sequence"/>
</dbReference>
<organism evidence="2 3">
    <name type="scientific">Characodon lateralis</name>
    <dbReference type="NCBI Taxonomy" id="208331"/>
    <lineage>
        <taxon>Eukaryota</taxon>
        <taxon>Metazoa</taxon>
        <taxon>Chordata</taxon>
        <taxon>Craniata</taxon>
        <taxon>Vertebrata</taxon>
        <taxon>Euteleostomi</taxon>
        <taxon>Actinopterygii</taxon>
        <taxon>Neopterygii</taxon>
        <taxon>Teleostei</taxon>
        <taxon>Neoteleostei</taxon>
        <taxon>Acanthomorphata</taxon>
        <taxon>Ovalentaria</taxon>
        <taxon>Atherinomorphae</taxon>
        <taxon>Cyprinodontiformes</taxon>
        <taxon>Goodeidae</taxon>
        <taxon>Characodon</taxon>
    </lineage>
</organism>
<evidence type="ECO:0000313" key="3">
    <source>
        <dbReference type="Proteomes" id="UP001352852"/>
    </source>
</evidence>
<comment type="caution">
    <text evidence="2">The sequence shown here is derived from an EMBL/GenBank/DDBJ whole genome shotgun (WGS) entry which is preliminary data.</text>
</comment>
<sequence length="95" mass="10949">MLSREQITAGEVSACICRRKEAREQQKHCTARHHARRNLPSSQSVEMLDPKSKSFTSNQQTVYIGGGRKSRLTLDSITVRVWFKAPFSYNREKTH</sequence>
<proteinExistence type="predicted"/>
<protein>
    <submittedName>
        <fullName evidence="2">Uncharacterized protein</fullName>
    </submittedName>
</protein>
<evidence type="ECO:0000313" key="2">
    <source>
        <dbReference type="EMBL" id="MED6294699.1"/>
    </source>
</evidence>
<name>A0ABU7F810_9TELE</name>
<keyword evidence="3" id="KW-1185">Reference proteome</keyword>
<reference evidence="2 3" key="1">
    <citation type="submission" date="2021-06" db="EMBL/GenBank/DDBJ databases">
        <authorList>
            <person name="Palmer J.M."/>
        </authorList>
    </citation>
    <scope>NUCLEOTIDE SEQUENCE [LARGE SCALE GENOMIC DNA]</scope>
    <source>
        <strain evidence="2 3">CL_MEX2019</strain>
        <tissue evidence="2">Muscle</tissue>
    </source>
</reference>
<evidence type="ECO:0000256" key="1">
    <source>
        <dbReference type="SAM" id="MobiDB-lite"/>
    </source>
</evidence>
<dbReference type="EMBL" id="JAHUTJ010076324">
    <property type="protein sequence ID" value="MED6294699.1"/>
    <property type="molecule type" value="Genomic_DNA"/>
</dbReference>